<comment type="caution">
    <text evidence="2">The sequence shown here is derived from an EMBL/GenBank/DDBJ whole genome shotgun (WGS) entry which is preliminary data.</text>
</comment>
<sequence length="40" mass="4098">MQGSACKDLGRNGQSPTITPKAAYTPIPKRAGSRSGGCYA</sequence>
<dbReference type="AlphaFoldDB" id="A0AB33XT51"/>
<accession>A0AB33XT51</accession>
<organism evidence="2 3">
    <name type="scientific">Lacticaseibacillus rhamnosus LRHMDP3</name>
    <dbReference type="NCBI Taxonomy" id="1203259"/>
    <lineage>
        <taxon>Bacteria</taxon>
        <taxon>Bacillati</taxon>
        <taxon>Bacillota</taxon>
        <taxon>Bacilli</taxon>
        <taxon>Lactobacillales</taxon>
        <taxon>Lactobacillaceae</taxon>
        <taxon>Lacticaseibacillus</taxon>
    </lineage>
</organism>
<name>A0AB33XT51_LACRH</name>
<reference evidence="2 3" key="1">
    <citation type="journal article" date="2013" name="Genome Announc.">
        <title>Draft Genome Sequence of Staphylococcus simulans UMC-CNS-990, Isolated from a Case of Chronic Bovine Mastitis.</title>
        <authorList>
            <person name="Calcutt M.J."/>
            <person name="Foecking M.F."/>
            <person name="Hsieh H.Y."/>
            <person name="Perry J."/>
            <person name="Stewart G.C."/>
            <person name="Middleton J.R."/>
        </authorList>
    </citation>
    <scope>NUCLEOTIDE SEQUENCE [LARGE SCALE GENOMIC DNA]</scope>
    <source>
        <strain evidence="2 3">LRHMDP3</strain>
    </source>
</reference>
<gene>
    <name evidence="2" type="ORF">LRHMDP3_1787</name>
</gene>
<proteinExistence type="predicted"/>
<evidence type="ECO:0000313" key="3">
    <source>
        <dbReference type="Proteomes" id="UP000009352"/>
    </source>
</evidence>
<dbReference type="EMBL" id="AMQX01000009">
    <property type="protein sequence ID" value="EKS50258.1"/>
    <property type="molecule type" value="Genomic_DNA"/>
</dbReference>
<evidence type="ECO:0000256" key="1">
    <source>
        <dbReference type="SAM" id="MobiDB-lite"/>
    </source>
</evidence>
<dbReference type="AntiFam" id="ANF00266">
    <property type="entry name" value="DNA repeat translations related to WP_020751851.1"/>
</dbReference>
<dbReference type="Proteomes" id="UP000009352">
    <property type="component" value="Unassembled WGS sequence"/>
</dbReference>
<dbReference type="NCBIfam" id="NF040509">
    <property type="entry name" value="Lacto_palin_RPT"/>
    <property type="match status" value="1"/>
</dbReference>
<protein>
    <submittedName>
        <fullName evidence="2">ATP-dependent nuclease, subunit B</fullName>
    </submittedName>
</protein>
<feature type="region of interest" description="Disordered" evidence="1">
    <location>
        <begin position="1"/>
        <end position="40"/>
    </location>
</feature>
<evidence type="ECO:0000313" key="2">
    <source>
        <dbReference type="EMBL" id="EKS50258.1"/>
    </source>
</evidence>